<dbReference type="PANTHER" id="PTHR30204">
    <property type="entry name" value="REDOX-CYCLING DRUG-SENSING TRANSCRIPTIONAL ACTIVATOR SOXR"/>
    <property type="match status" value="1"/>
</dbReference>
<dbReference type="Pfam" id="PF06445">
    <property type="entry name" value="GyrI-like"/>
    <property type="match status" value="1"/>
</dbReference>
<dbReference type="InterPro" id="IPR047057">
    <property type="entry name" value="MerR_fam"/>
</dbReference>
<dbReference type="PANTHER" id="PTHR30204:SF85">
    <property type="entry name" value="MULTIDRUG-EFFLUX TRANSPORTER 2 REGULATOR"/>
    <property type="match status" value="1"/>
</dbReference>
<dbReference type="SMART" id="SM00422">
    <property type="entry name" value="HTH_MERR"/>
    <property type="match status" value="1"/>
</dbReference>
<keyword evidence="3" id="KW-1185">Reference proteome</keyword>
<organism evidence="2 3">
    <name type="scientific">Faecalicatena faecalis</name>
    <dbReference type="NCBI Taxonomy" id="2726362"/>
    <lineage>
        <taxon>Bacteria</taxon>
        <taxon>Bacillati</taxon>
        <taxon>Bacillota</taxon>
        <taxon>Clostridia</taxon>
        <taxon>Lachnospirales</taxon>
        <taxon>Lachnospiraceae</taxon>
        <taxon>Faecalicatena</taxon>
    </lineage>
</organism>
<accession>A0ABS6D5E0</accession>
<sequence>MQKDTLLFTAGQFAKMHHLNKRTLHYYDEIGLFSPAFKGENGYRYYTYHQSVTLENILSLRDIGMSIEEVKDYFHSLSPSVFQEIAVQKTQEIDEQIKRLKLLKGLLQEKQKALRLCEQAYDGKIETVDLEEKYLLLSPLQDQGEMQKNMIQIMEHLYTAQEYNAYKVGCGSYISLEKVKNNDFEEYDGLFTPVRKAGRGNHFVTLPTGVYLCGYCIGSWDKIPALYSKMLIWAKEHELELMGNCYETGLNEFAIADFEDYVTQIVIPYRTLHKES</sequence>
<dbReference type="PROSITE" id="PS50937">
    <property type="entry name" value="HTH_MERR_2"/>
    <property type="match status" value="1"/>
</dbReference>
<proteinExistence type="predicted"/>
<dbReference type="InterPro" id="IPR029442">
    <property type="entry name" value="GyrI-like"/>
</dbReference>
<protein>
    <submittedName>
        <fullName evidence="2">MerR family transcriptional regulator</fullName>
    </submittedName>
</protein>
<dbReference type="EMBL" id="JABACJ020000012">
    <property type="protein sequence ID" value="MBU3876804.1"/>
    <property type="molecule type" value="Genomic_DNA"/>
</dbReference>
<dbReference type="Pfam" id="PF13411">
    <property type="entry name" value="MerR_1"/>
    <property type="match status" value="1"/>
</dbReference>
<name>A0ABS6D5E0_9FIRM</name>
<reference evidence="2 3" key="1">
    <citation type="submission" date="2021-06" db="EMBL/GenBank/DDBJ databases">
        <title>Faecalicatena sp. nov. isolated from porcine feces.</title>
        <authorList>
            <person name="Oh B.S."/>
            <person name="Lee J.H."/>
        </authorList>
    </citation>
    <scope>NUCLEOTIDE SEQUENCE [LARGE SCALE GENOMIC DNA]</scope>
    <source>
        <strain evidence="2 3">AGMB00832</strain>
    </source>
</reference>
<evidence type="ECO:0000259" key="1">
    <source>
        <dbReference type="PROSITE" id="PS50937"/>
    </source>
</evidence>
<dbReference type="Proteomes" id="UP000723714">
    <property type="component" value="Unassembled WGS sequence"/>
</dbReference>
<dbReference type="RefSeq" id="WP_216242536.1">
    <property type="nucleotide sequence ID" value="NZ_JABACJ020000012.1"/>
</dbReference>
<gene>
    <name evidence="2" type="ORF">HGO97_013400</name>
</gene>
<feature type="domain" description="HTH merR-type" evidence="1">
    <location>
        <begin position="7"/>
        <end position="76"/>
    </location>
</feature>
<comment type="caution">
    <text evidence="2">The sequence shown here is derived from an EMBL/GenBank/DDBJ whole genome shotgun (WGS) entry which is preliminary data.</text>
</comment>
<evidence type="ECO:0000313" key="2">
    <source>
        <dbReference type="EMBL" id="MBU3876804.1"/>
    </source>
</evidence>
<evidence type="ECO:0000313" key="3">
    <source>
        <dbReference type="Proteomes" id="UP000723714"/>
    </source>
</evidence>
<dbReference type="InterPro" id="IPR000551">
    <property type="entry name" value="MerR-type_HTH_dom"/>
</dbReference>